<dbReference type="GO" id="GO:0030119">
    <property type="term" value="C:AP-type membrane coat adaptor complex"/>
    <property type="evidence" value="ECO:0007669"/>
    <property type="project" value="TreeGrafter"/>
</dbReference>
<dbReference type="GO" id="GO:0016197">
    <property type="term" value="P:endosomal transport"/>
    <property type="evidence" value="ECO:0007669"/>
    <property type="project" value="InterPro"/>
</dbReference>
<protein>
    <recommendedName>
        <fullName evidence="2">AP5B1 C-terminal domain-containing protein</fullName>
    </recommendedName>
</protein>
<dbReference type="InterPro" id="IPR038741">
    <property type="entry name" value="AP5B1"/>
</dbReference>
<feature type="compositionally biased region" description="Basic and acidic residues" evidence="1">
    <location>
        <begin position="1394"/>
        <end position="1404"/>
    </location>
</feature>
<feature type="compositionally biased region" description="Basic residues" evidence="1">
    <location>
        <begin position="163"/>
        <end position="172"/>
    </location>
</feature>
<dbReference type="VEuPathDB" id="ToxoDB:EMWEY_00023180"/>
<feature type="compositionally biased region" description="Low complexity" evidence="1">
    <location>
        <begin position="1615"/>
        <end position="1628"/>
    </location>
</feature>
<feature type="compositionally biased region" description="Low complexity" evidence="1">
    <location>
        <begin position="185"/>
        <end position="195"/>
    </location>
</feature>
<sequence length="1636" mass="172776">MNPFALSGGPGPLYEPSVYETERAVVPRPIGGRRPSTSCTRRVSGVYNSGAPDFALSSSVGPAGVAQGLQPRRFPENSPNGGPSGGSHQRGPPGGPFVGGGQLDHLLCSIVLAKNDRSRLSALQTLEANCEYLLYDTQRLHAAFVVLDAVVCNCSSFRFKGRGRGGNVRRKGAAGETAEGKDKQTQQQQQQQQQGAPGGGTQPQTGGGPPDGGPTEGPLEPHTDEGGNTLHAAEATAAAAAAALAAATEADLTGASAAPPQSGSLKPLSGLQQQQQQQQEQQQQQQQQQVTSSRASIDSSSPGSPPPSRSDLSASPDPPAPAANSSSKKNSNSNSNSSSSRSSRSSKRSWGYPLPRGLETKETLSPLDAGIFFPRPFSVLSRLLSLQTWVSIATTINCLLVSPQWLQRLVGLLHALAASNTAAAPQPIRSYACICLEELELTFPGLLSPFLGSDGFGDPSTVTGVGPLQFGSAASWGVPPGGPSGCPPISPLGAPDGPFFLTDIVQREATWGAADAPAMLLLRCIRHYCEGTVCEGQLAREETQRRQLAANTLTQEDTSLDTQDAVSSSFPPAPTEGDEQELGSWLKTGTQDALSMQGAPWGHPGGTMGHVQGTFPGNLHYTIPFVGVSPVPLPAITLTGSSSSCSSTNCCCSSSSSTDGYMRPPRLLRPLTVSLKNTLSLVLDGVWGYGDWAQLSLCMHLAFFSRWYLALQQHPRFAAAFAATSPSIFCPSAADPPEVKEQLLQALLLHCSKSSRGPPSNLFDVCGVLYEFRSVQRAPEVHALVFRFLLRSILKPQLATPQLHKFLCEHLRCHPVELGPSVLLLLHHASRAAATAAAAASAAPPGAAGAEAAVPMSCVCQSLLLPLAHFLHTLEPAEDLVCFSPILFELSVHPAIDPQHLLPILTRLSFAAAAADNGDRHRSWLAALCLLTATKQVTAAAVLTHITLLPSLKVALLTPGGEKLVPLVERYLSHVSPPQHRFNGFVPFLSLFKSTKERRLLCGLQDEQSAFFLTPRGPLEGAPDTFLWEGGLGAPQASHSTTQEETLYEEKETAYFQAVYDEVHGEAAIEALTYGGAPKVLEVPCEGFGGPYGSLRAPSAVEAYYDFVASHSFSVCLPFRLRALAPPNGGPCNPLGPEVCQGPPYGTSIQVATQGDCPAAGGPHKPFWLSTLYAVELFFSRSPSYQPLSSVCIPFLQCPLWGPQGRGPTGGPQDETGGPLTDKEEEILRKAAEDAFPFDYEIILKLEPIEPEPTVFSVETHFTDSRGTTYTGSLSPFSVSFQDLFLPICAPPPFRAILFNAIWTRPDVAKSVKTLDVEREVVLQMIEMSLKPFLISNYLPDETEEFDFSRDNSMQEAKEEGSPTGSCRPFCMGAPPLGVSNLSGGPTDSPPAGVREHSGIEERQQQTPAAGDSAAAETTAEAARDAAAAAGDAAAAAGDAAAAAGDAAATEEEEEPFYPQYEEVFVDQYFEGQVPYEEILEGCKGPPTTNEWGAPSGGPPPRGPPIDTLHALIFLPPRYHLLFKFNVANKTTIVRCATDRWEALGYLEAFFSKTFALALAARGAPKQGAPKQGAPIDGRGPVEGAPTDGRGPVEGASREGRSPVEGACGDGAGPAEGAPGEVGAPVGGSPLLSFEQ</sequence>
<dbReference type="PANTHER" id="PTHR34033">
    <property type="entry name" value="AP-5 COMPLEX SUBUNIT BETA-1"/>
    <property type="match status" value="1"/>
</dbReference>
<reference evidence="3" key="2">
    <citation type="submission" date="2013-10" db="EMBL/GenBank/DDBJ databases">
        <authorList>
            <person name="Aslett M."/>
        </authorList>
    </citation>
    <scope>NUCLEOTIDE SEQUENCE [LARGE SCALE GENOMIC DNA]</scope>
    <source>
        <strain evidence="3">Weybridge</strain>
    </source>
</reference>
<evidence type="ECO:0000313" key="4">
    <source>
        <dbReference type="Proteomes" id="UP000030763"/>
    </source>
</evidence>
<feature type="compositionally biased region" description="Low complexity" evidence="1">
    <location>
        <begin position="272"/>
        <end position="302"/>
    </location>
</feature>
<feature type="compositionally biased region" description="Polar residues" evidence="1">
    <location>
        <begin position="552"/>
        <end position="570"/>
    </location>
</feature>
<feature type="region of interest" description="Disordered" evidence="1">
    <location>
        <begin position="552"/>
        <end position="580"/>
    </location>
</feature>
<feature type="domain" description="AP5B1 C-terminal" evidence="2">
    <location>
        <begin position="1508"/>
        <end position="1551"/>
    </location>
</feature>
<dbReference type="EMBL" id="HG719092">
    <property type="protein sequence ID" value="CDJ56750.1"/>
    <property type="molecule type" value="Genomic_DNA"/>
</dbReference>
<feature type="compositionally biased region" description="Gly residues" evidence="1">
    <location>
        <begin position="196"/>
        <end position="210"/>
    </location>
</feature>
<dbReference type="PANTHER" id="PTHR34033:SF1">
    <property type="entry name" value="AP-5 COMPLEX SUBUNIT BETA-1"/>
    <property type="match status" value="1"/>
</dbReference>
<name>U6M4Z2_EIMMA</name>
<feature type="region of interest" description="Disordered" evidence="1">
    <location>
        <begin position="252"/>
        <end position="358"/>
    </location>
</feature>
<keyword evidence="4" id="KW-1185">Reference proteome</keyword>
<proteinExistence type="predicted"/>
<reference evidence="3" key="1">
    <citation type="submission" date="2013-10" db="EMBL/GenBank/DDBJ databases">
        <title>Genomic analysis of the causative agents of coccidiosis in chickens.</title>
        <authorList>
            <person name="Reid A.J."/>
            <person name="Blake D."/>
            <person name="Billington K."/>
            <person name="Browne H."/>
            <person name="Dunn M."/>
            <person name="Hung S."/>
            <person name="Kawahara F."/>
            <person name="Miranda-Saavedra D."/>
            <person name="Mourier T."/>
            <person name="Nagra H."/>
            <person name="Otto T.D."/>
            <person name="Rawlings N."/>
            <person name="Sanchez A."/>
            <person name="Sanders M."/>
            <person name="Subramaniam C."/>
            <person name="Tay Y."/>
            <person name="Dear P."/>
            <person name="Doerig C."/>
            <person name="Gruber A."/>
            <person name="Parkinson J."/>
            <person name="Shirley M."/>
            <person name="Wan K.L."/>
            <person name="Berriman M."/>
            <person name="Tomley F."/>
            <person name="Pain A."/>
        </authorList>
    </citation>
    <scope>NUCLEOTIDE SEQUENCE [LARGE SCALE GENOMIC DNA]</scope>
    <source>
        <strain evidence="3">Weybridge</strain>
    </source>
</reference>
<feature type="compositionally biased region" description="Low complexity" evidence="1">
    <location>
        <begin position="1409"/>
        <end position="1424"/>
    </location>
</feature>
<dbReference type="Pfam" id="PF21590">
    <property type="entry name" value="AP5B1_C"/>
    <property type="match status" value="1"/>
</dbReference>
<evidence type="ECO:0000259" key="2">
    <source>
        <dbReference type="Pfam" id="PF21590"/>
    </source>
</evidence>
<dbReference type="RefSeq" id="XP_013333401.1">
    <property type="nucleotide sequence ID" value="XM_013477947.1"/>
</dbReference>
<organism evidence="3 4">
    <name type="scientific">Eimeria maxima</name>
    <name type="common">Coccidian parasite</name>
    <dbReference type="NCBI Taxonomy" id="5804"/>
    <lineage>
        <taxon>Eukaryota</taxon>
        <taxon>Sar</taxon>
        <taxon>Alveolata</taxon>
        <taxon>Apicomplexa</taxon>
        <taxon>Conoidasida</taxon>
        <taxon>Coccidia</taxon>
        <taxon>Eucoccidiorida</taxon>
        <taxon>Eimeriorina</taxon>
        <taxon>Eimeriidae</taxon>
        <taxon>Eimeria</taxon>
    </lineage>
</organism>
<dbReference type="Proteomes" id="UP000030763">
    <property type="component" value="Unassembled WGS sequence"/>
</dbReference>
<feature type="region of interest" description="Disordered" evidence="1">
    <location>
        <begin position="1350"/>
        <end position="1424"/>
    </location>
</feature>
<dbReference type="InterPro" id="IPR048981">
    <property type="entry name" value="AP5B1_C"/>
</dbReference>
<feature type="region of interest" description="Disordered" evidence="1">
    <location>
        <begin position="1566"/>
        <end position="1636"/>
    </location>
</feature>
<dbReference type="GeneID" id="25336304"/>
<dbReference type="OrthoDB" id="646197at2759"/>
<feature type="region of interest" description="Disordered" evidence="1">
    <location>
        <begin position="163"/>
        <end position="227"/>
    </location>
</feature>
<evidence type="ECO:0000256" key="1">
    <source>
        <dbReference type="SAM" id="MobiDB-lite"/>
    </source>
</evidence>
<feature type="region of interest" description="Disordered" evidence="1">
    <location>
        <begin position="62"/>
        <end position="98"/>
    </location>
</feature>
<feature type="compositionally biased region" description="Low complexity" evidence="1">
    <location>
        <begin position="322"/>
        <end position="343"/>
    </location>
</feature>
<gene>
    <name evidence="3" type="ORF">EMWEY_00023180</name>
</gene>
<evidence type="ECO:0000313" key="3">
    <source>
        <dbReference type="EMBL" id="CDJ56750.1"/>
    </source>
</evidence>
<accession>U6M4Z2</accession>